<dbReference type="PROSITE" id="PS50006">
    <property type="entry name" value="FHA_DOMAIN"/>
    <property type="match status" value="1"/>
</dbReference>
<protein>
    <recommendedName>
        <fullName evidence="1">non-specific serine/threonine protein kinase</fullName>
        <ecNumber evidence="1">2.7.11.1</ecNumber>
    </recommendedName>
</protein>
<evidence type="ECO:0000256" key="7">
    <source>
        <dbReference type="ARBA" id="ARBA00047899"/>
    </source>
</evidence>
<evidence type="ECO:0000256" key="1">
    <source>
        <dbReference type="ARBA" id="ARBA00012513"/>
    </source>
</evidence>
<dbReference type="PANTHER" id="PTHR24363">
    <property type="entry name" value="SERINE/THREONINE PROTEIN KINASE"/>
    <property type="match status" value="1"/>
</dbReference>
<keyword evidence="6" id="KW-0067">ATP-binding</keyword>
<proteinExistence type="predicted"/>
<dbReference type="GO" id="GO:0004674">
    <property type="term" value="F:protein serine/threonine kinase activity"/>
    <property type="evidence" value="ECO:0007669"/>
    <property type="project" value="UniProtKB-KW"/>
</dbReference>
<dbReference type="SMART" id="SM00220">
    <property type="entry name" value="S_TKc"/>
    <property type="match status" value="1"/>
</dbReference>
<feature type="compositionally biased region" description="Polar residues" evidence="9">
    <location>
        <begin position="145"/>
        <end position="155"/>
    </location>
</feature>
<dbReference type="SUPFAM" id="SSF56112">
    <property type="entry name" value="Protein kinase-like (PK-like)"/>
    <property type="match status" value="1"/>
</dbReference>
<evidence type="ECO:0000256" key="8">
    <source>
        <dbReference type="ARBA" id="ARBA00048679"/>
    </source>
</evidence>
<reference evidence="12" key="1">
    <citation type="journal article" date="2020" name="mSystems">
        <title>Genome- and Community-Level Interaction Insights into Carbon Utilization and Element Cycling Functions of Hydrothermarchaeota in Hydrothermal Sediment.</title>
        <authorList>
            <person name="Zhou Z."/>
            <person name="Liu Y."/>
            <person name="Xu W."/>
            <person name="Pan J."/>
            <person name="Luo Z.H."/>
            <person name="Li M."/>
        </authorList>
    </citation>
    <scope>NUCLEOTIDE SEQUENCE [LARGE SCALE GENOMIC DNA]</scope>
    <source>
        <strain evidence="12">SpSt-418</strain>
    </source>
</reference>
<name>A0A7C3KCB7_9CYAN</name>
<comment type="caution">
    <text evidence="12">The sequence shown here is derived from an EMBL/GenBank/DDBJ whole genome shotgun (WGS) entry which is preliminary data.</text>
</comment>
<keyword evidence="4" id="KW-0547">Nucleotide-binding</keyword>
<sequence>MITLTLLHPIQSTPVQSWTFEHEPVIRIGRSTDNHVILYSAVVSRHHVELRQLENNQWEIVSLGANGTYLDGKQISKVPVLDGVVIRLARSGPNIQIQLGSGSITGSNEKGLRSRLQPTVPSVEGTANGDQAPPTLSKPAKTEIDNSTTTQTNEASPPPKREAAVVKPVADVSETNLNCTHHRAAEDMAFCPDCGQPLKVLQAIGDYQVIKTLVRDRLGTTQLIWREGQTLLLKSVNAGVDTSGELEKLFEARALALLKLEHTAVPRFIDFFAYERQLCLVIEKVYGKDLHQVVSMQGALSEQLVVNLMLQVCDALAYLHQQSPPVLHLDLRPDNIVCRNVMPLNQASADTPCSQVMLTGFVSLQTLKMDTQSAVIGYQAPEQQQGHASLASDLFALGPILVYLLTAKEPGQFYAHREQGFRFYPEYVPGLSPAMVGVIRRLTNPNPAERFSDALEVAEALNQAVSATSEKL</sequence>
<keyword evidence="3" id="KW-0808">Transferase</keyword>
<keyword evidence="5" id="KW-0418">Kinase</keyword>
<dbReference type="InterPro" id="IPR000253">
    <property type="entry name" value="FHA_dom"/>
</dbReference>
<dbReference type="InterPro" id="IPR011009">
    <property type="entry name" value="Kinase-like_dom_sf"/>
</dbReference>
<dbReference type="EMBL" id="DSRU01000022">
    <property type="protein sequence ID" value="HFM96427.1"/>
    <property type="molecule type" value="Genomic_DNA"/>
</dbReference>
<feature type="compositionally biased region" description="Polar residues" evidence="9">
    <location>
        <begin position="99"/>
        <end position="108"/>
    </location>
</feature>
<evidence type="ECO:0000256" key="3">
    <source>
        <dbReference type="ARBA" id="ARBA00022679"/>
    </source>
</evidence>
<dbReference type="Pfam" id="PF00498">
    <property type="entry name" value="FHA"/>
    <property type="match status" value="1"/>
</dbReference>
<dbReference type="SUPFAM" id="SSF49879">
    <property type="entry name" value="SMAD/FHA domain"/>
    <property type="match status" value="1"/>
</dbReference>
<accession>A0A7C3KCB7</accession>
<feature type="domain" description="Protein kinase" evidence="11">
    <location>
        <begin position="207"/>
        <end position="465"/>
    </location>
</feature>
<dbReference type="PROSITE" id="PS50011">
    <property type="entry name" value="PROTEIN_KINASE_DOM"/>
    <property type="match status" value="1"/>
</dbReference>
<organism evidence="12">
    <name type="scientific">Oscillatoriales cyanobacterium SpSt-418</name>
    <dbReference type="NCBI Taxonomy" id="2282169"/>
    <lineage>
        <taxon>Bacteria</taxon>
        <taxon>Bacillati</taxon>
        <taxon>Cyanobacteriota</taxon>
        <taxon>Cyanophyceae</taxon>
        <taxon>Oscillatoriophycideae</taxon>
        <taxon>Oscillatoriales</taxon>
    </lineage>
</organism>
<dbReference type="InterPro" id="IPR008984">
    <property type="entry name" value="SMAD_FHA_dom_sf"/>
</dbReference>
<gene>
    <name evidence="12" type="ORF">ENR64_01425</name>
</gene>
<dbReference type="InterPro" id="IPR000719">
    <property type="entry name" value="Prot_kinase_dom"/>
</dbReference>
<keyword evidence="2" id="KW-0723">Serine/threonine-protein kinase</keyword>
<dbReference type="EC" id="2.7.11.1" evidence="1"/>
<dbReference type="PANTHER" id="PTHR24363:SF0">
    <property type="entry name" value="SERINE_THREONINE KINASE LIKE DOMAIN CONTAINING 1"/>
    <property type="match status" value="1"/>
</dbReference>
<feature type="domain" description="FHA" evidence="10">
    <location>
        <begin position="26"/>
        <end position="75"/>
    </location>
</feature>
<feature type="region of interest" description="Disordered" evidence="9">
    <location>
        <begin position="99"/>
        <end position="163"/>
    </location>
</feature>
<comment type="catalytic activity">
    <reaction evidence="7">
        <text>L-threonyl-[protein] + ATP = O-phospho-L-threonyl-[protein] + ADP + H(+)</text>
        <dbReference type="Rhea" id="RHEA:46608"/>
        <dbReference type="Rhea" id="RHEA-COMP:11060"/>
        <dbReference type="Rhea" id="RHEA-COMP:11605"/>
        <dbReference type="ChEBI" id="CHEBI:15378"/>
        <dbReference type="ChEBI" id="CHEBI:30013"/>
        <dbReference type="ChEBI" id="CHEBI:30616"/>
        <dbReference type="ChEBI" id="CHEBI:61977"/>
        <dbReference type="ChEBI" id="CHEBI:456216"/>
        <dbReference type="EC" id="2.7.11.1"/>
    </reaction>
</comment>
<dbReference type="GO" id="GO:0005524">
    <property type="term" value="F:ATP binding"/>
    <property type="evidence" value="ECO:0007669"/>
    <property type="project" value="UniProtKB-KW"/>
</dbReference>
<evidence type="ECO:0000259" key="10">
    <source>
        <dbReference type="PROSITE" id="PS50006"/>
    </source>
</evidence>
<dbReference type="Gene3D" id="1.10.510.10">
    <property type="entry name" value="Transferase(Phosphotransferase) domain 1"/>
    <property type="match status" value="1"/>
</dbReference>
<evidence type="ECO:0000256" key="5">
    <source>
        <dbReference type="ARBA" id="ARBA00022777"/>
    </source>
</evidence>
<dbReference type="Gene3D" id="2.60.200.20">
    <property type="match status" value="1"/>
</dbReference>
<dbReference type="AlphaFoldDB" id="A0A7C3KCB7"/>
<evidence type="ECO:0000256" key="4">
    <source>
        <dbReference type="ARBA" id="ARBA00022741"/>
    </source>
</evidence>
<evidence type="ECO:0000256" key="9">
    <source>
        <dbReference type="SAM" id="MobiDB-lite"/>
    </source>
</evidence>
<evidence type="ECO:0000256" key="2">
    <source>
        <dbReference type="ARBA" id="ARBA00022527"/>
    </source>
</evidence>
<evidence type="ECO:0000313" key="12">
    <source>
        <dbReference type="EMBL" id="HFM96427.1"/>
    </source>
</evidence>
<dbReference type="Pfam" id="PF00069">
    <property type="entry name" value="Pkinase"/>
    <property type="match status" value="1"/>
</dbReference>
<dbReference type="SMART" id="SM00240">
    <property type="entry name" value="FHA"/>
    <property type="match status" value="1"/>
</dbReference>
<evidence type="ECO:0000256" key="6">
    <source>
        <dbReference type="ARBA" id="ARBA00022840"/>
    </source>
</evidence>
<evidence type="ECO:0000259" key="11">
    <source>
        <dbReference type="PROSITE" id="PS50011"/>
    </source>
</evidence>
<comment type="catalytic activity">
    <reaction evidence="8">
        <text>L-seryl-[protein] + ATP = O-phospho-L-seryl-[protein] + ADP + H(+)</text>
        <dbReference type="Rhea" id="RHEA:17989"/>
        <dbReference type="Rhea" id="RHEA-COMP:9863"/>
        <dbReference type="Rhea" id="RHEA-COMP:11604"/>
        <dbReference type="ChEBI" id="CHEBI:15378"/>
        <dbReference type="ChEBI" id="CHEBI:29999"/>
        <dbReference type="ChEBI" id="CHEBI:30616"/>
        <dbReference type="ChEBI" id="CHEBI:83421"/>
        <dbReference type="ChEBI" id="CHEBI:456216"/>
        <dbReference type="EC" id="2.7.11.1"/>
    </reaction>
</comment>